<organism evidence="1 2">
    <name type="scientific">Dendryphion nanum</name>
    <dbReference type="NCBI Taxonomy" id="256645"/>
    <lineage>
        <taxon>Eukaryota</taxon>
        <taxon>Fungi</taxon>
        <taxon>Dikarya</taxon>
        <taxon>Ascomycota</taxon>
        <taxon>Pezizomycotina</taxon>
        <taxon>Dothideomycetes</taxon>
        <taxon>Pleosporomycetidae</taxon>
        <taxon>Pleosporales</taxon>
        <taxon>Torulaceae</taxon>
        <taxon>Dendryphion</taxon>
    </lineage>
</organism>
<sequence length="963" mass="107659">MSLDWDKLIKLQRDYAGKSKLALAEATRRLKKKPHDPFLLTWRAELALQLGDLNGNQAGEILRPLLKRQPPILDLQLLSYIYIIQVGITERSNFKAHKQHSAGEEVVGAWKNAAKALTSRKARTDLWSELFVVSMRAGCWSDVHEAIVQAQLEGGLPKKQLVFTDILAMQMSHDVQKEVATRLEEPLDKKADITGKLALAKLKVAFNNAKKSPQDPVQIQELRDVQFMAQIFARHGQLKELFELWDTAAPTLKTILDKNHGDIVLLKAKLLQQQSMWADLATHCVKSIEEATNNSTSQTPFIDLMERSWKLWGALMVAAKQAPGLKVDDETINHRIQRMIKEDFESTSVPKSRAADLTRLAMTSFVEASLLPLLQSYWIDYRFLNGCFRDLLPFVEQLNVTEQSQFQEYIASNTKDEKLGSNGESTKSGKDSLQAEVNVLRFQYLLNISIPTELEAQVVEPFVKSAIDLYTAAKKEQVDCRFDAGCLAIMGLLVLHTIVGSTAVDDQSNNVTKDSTPELGTTRYLLQAAVLAKKLTASEDGRNHRPLVLLSARLYITLGLGTLANDQYKHAKVKEMLHDTVSYPLLSRISHIHPFDTLGQKQFYPGERLGEVIGAINRMESKTGQLIYRDLKSFQSDQAVDVIECEKKFKSSLTKHFCVIERRRIARLKGEALDGSTELPLSTFINITDNRDFNALPSYETTSEDVHTLLSPHSDPGAYPNGANLYNWHAIQETTLQKLQGDLPSKIHDQSLAVAELAVTFPPSTTTPNLTLADRATHPIWRQIKLITDALFDNKASTPAELTSLTTSLDTLLSLLQTTHSTLATLLTSIQSTTLLFPHEKALTYYFAHLELHLTLTKLLDFISDHRKKTPLLRNKIKEKSVADIKTVSKNIAGVIQDLAKKGVQGLKSDGRKVVKGLVCEGFTGELLREVLGGEEEVEWWVDEIVESGVEALEGVGRVKVGK</sequence>
<comment type="caution">
    <text evidence="1">The sequence shown here is derived from an EMBL/GenBank/DDBJ whole genome shotgun (WGS) entry which is preliminary data.</text>
</comment>
<dbReference type="Proteomes" id="UP000700596">
    <property type="component" value="Unassembled WGS sequence"/>
</dbReference>
<dbReference type="Pfam" id="PF09797">
    <property type="entry name" value="NatB_MDM20"/>
    <property type="match status" value="1"/>
</dbReference>
<name>A0A9P9E7M7_9PLEO</name>
<evidence type="ECO:0000313" key="2">
    <source>
        <dbReference type="Proteomes" id="UP000700596"/>
    </source>
</evidence>
<accession>A0A9P9E7M7</accession>
<gene>
    <name evidence="1" type="ORF">B0J11DRAFT_521672</name>
</gene>
<evidence type="ECO:0000313" key="1">
    <source>
        <dbReference type="EMBL" id="KAH7132428.1"/>
    </source>
</evidence>
<dbReference type="EMBL" id="JAGMWT010000003">
    <property type="protein sequence ID" value="KAH7132428.1"/>
    <property type="molecule type" value="Genomic_DNA"/>
</dbReference>
<dbReference type="OrthoDB" id="24670at2759"/>
<protein>
    <submittedName>
        <fullName evidence="1">N-acetyltransferase B complex non catalytic subunit-domain-containing protein</fullName>
    </submittedName>
</protein>
<dbReference type="InterPro" id="IPR019183">
    <property type="entry name" value="NAA25_NatB_aux_su"/>
</dbReference>
<proteinExistence type="predicted"/>
<keyword evidence="2" id="KW-1185">Reference proteome</keyword>
<reference evidence="1" key="1">
    <citation type="journal article" date="2021" name="Nat. Commun.">
        <title>Genetic determinants of endophytism in the Arabidopsis root mycobiome.</title>
        <authorList>
            <person name="Mesny F."/>
            <person name="Miyauchi S."/>
            <person name="Thiergart T."/>
            <person name="Pickel B."/>
            <person name="Atanasova L."/>
            <person name="Karlsson M."/>
            <person name="Huettel B."/>
            <person name="Barry K.W."/>
            <person name="Haridas S."/>
            <person name="Chen C."/>
            <person name="Bauer D."/>
            <person name="Andreopoulos W."/>
            <person name="Pangilinan J."/>
            <person name="LaButti K."/>
            <person name="Riley R."/>
            <person name="Lipzen A."/>
            <person name="Clum A."/>
            <person name="Drula E."/>
            <person name="Henrissat B."/>
            <person name="Kohler A."/>
            <person name="Grigoriev I.V."/>
            <person name="Martin F.M."/>
            <person name="Hacquard S."/>
        </authorList>
    </citation>
    <scope>NUCLEOTIDE SEQUENCE</scope>
    <source>
        <strain evidence="1">MPI-CAGE-CH-0243</strain>
    </source>
</reference>
<dbReference type="AlphaFoldDB" id="A0A9P9E7M7"/>